<keyword evidence="1" id="KW-0808">Transferase</keyword>
<feature type="region of interest" description="Disordered" evidence="18">
    <location>
        <begin position="141"/>
        <end position="205"/>
    </location>
</feature>
<feature type="non-terminal residue" evidence="20">
    <location>
        <position position="1"/>
    </location>
</feature>
<evidence type="ECO:0000256" key="12">
    <source>
        <dbReference type="ARBA" id="ARBA00076312"/>
    </source>
</evidence>
<dbReference type="AlphaFoldDB" id="A0A161MN43"/>
<comment type="catalytic activity">
    <reaction evidence="7">
        <text>S-ubiquitinyl-[E1 ubiquitin-activating enzyme]-L-cysteine + [acceptor protein]-L-lysine = [E1 ubiquitin-activating enzyme]-L-cysteine + N(6)-monoubiquitinyl-[acceptor protein]-L-lysine.</text>
        <dbReference type="EC" id="2.3.2.24"/>
    </reaction>
</comment>
<name>A0A161MN43_TRIIF</name>
<evidence type="ECO:0000256" key="7">
    <source>
        <dbReference type="ARBA" id="ARBA00035845"/>
    </source>
</evidence>
<dbReference type="Pfam" id="PF00179">
    <property type="entry name" value="UQ_con"/>
    <property type="match status" value="1"/>
</dbReference>
<dbReference type="SMART" id="SM00212">
    <property type="entry name" value="UBCc"/>
    <property type="match status" value="1"/>
</dbReference>
<keyword evidence="5" id="KW-0832">Ubl conjugation</keyword>
<dbReference type="EC" id="2.3.2.24" evidence="8"/>
<reference evidence="20" key="2">
    <citation type="journal article" date="2017" name="J. Med. Entomol.">
        <title>Transcriptome Analysis of the Triatoma infestans (Hemiptera: Reduviidae) Integument.</title>
        <authorList>
            <person name="Calderon-Fernandez G.M."/>
            <person name="Moriconi D.E."/>
            <person name="Dulbecco A.B."/>
            <person name="Juarez M.P."/>
        </authorList>
    </citation>
    <scope>NUCLEOTIDE SEQUENCE</scope>
    <source>
        <strain evidence="20">Int1</strain>
        <tissue evidence="20">Integument</tissue>
    </source>
</reference>
<dbReference type="Gene3D" id="3.10.110.10">
    <property type="entry name" value="Ubiquitin Conjugating Enzyme"/>
    <property type="match status" value="1"/>
</dbReference>
<evidence type="ECO:0000256" key="5">
    <source>
        <dbReference type="ARBA" id="ARBA00022843"/>
    </source>
</evidence>
<comment type="function">
    <text evidence="9">Accepts ubiquitin from the E1 complex and catalyzes its covalent attachment to other proteins. E2 ubiquitin conjugating enzyme that transfers ubiquitin to MAEA, a core component of the CTLH E3 ubiquitin-protein ligase complex. In vitro catalyzes 'Lys-11'- and 'Lys-48'-linked polyubiquitination. Capable, in vitro, to ubiquitinate histone H2A.</text>
</comment>
<feature type="active site" description="Glycyl thioester intermediate" evidence="16">
    <location>
        <position position="87"/>
    </location>
</feature>
<evidence type="ECO:0000256" key="10">
    <source>
        <dbReference type="ARBA" id="ARBA00063081"/>
    </source>
</evidence>
<evidence type="ECO:0000256" key="1">
    <source>
        <dbReference type="ARBA" id="ARBA00022679"/>
    </source>
</evidence>
<keyword evidence="4 17" id="KW-0067">ATP-binding</keyword>
<comment type="subunit">
    <text evidence="10">Interacts with MAEA and WDR26, components of the CTLH complex that contains GID4, RANBP9 and/or RANBP10, MKLN1, MAEA, RMND5A (or alternatively its paralog RMND5B), GID8, ARMC8, WDR26 and YPEL5.</text>
</comment>
<keyword evidence="3 17" id="KW-0833">Ubl conjugation pathway</keyword>
<proteinExistence type="inferred from homology"/>
<dbReference type="PROSITE" id="PS50127">
    <property type="entry name" value="UBC_2"/>
    <property type="match status" value="1"/>
</dbReference>
<evidence type="ECO:0000256" key="11">
    <source>
        <dbReference type="ARBA" id="ARBA00072436"/>
    </source>
</evidence>
<evidence type="ECO:0000256" key="2">
    <source>
        <dbReference type="ARBA" id="ARBA00022741"/>
    </source>
</evidence>
<dbReference type="PROSITE" id="PS00183">
    <property type="entry name" value="UBC_1"/>
    <property type="match status" value="1"/>
</dbReference>
<keyword evidence="2 17" id="KW-0547">Nucleotide-binding</keyword>
<evidence type="ECO:0000256" key="3">
    <source>
        <dbReference type="ARBA" id="ARBA00022786"/>
    </source>
</evidence>
<dbReference type="InterPro" id="IPR016135">
    <property type="entry name" value="UBQ-conjugating_enzyme/RWD"/>
</dbReference>
<dbReference type="PANTHER" id="PTHR24068">
    <property type="entry name" value="UBIQUITIN-CONJUGATING ENZYME E2"/>
    <property type="match status" value="1"/>
</dbReference>
<accession>A0A161MN43</accession>
<evidence type="ECO:0000256" key="15">
    <source>
        <dbReference type="ARBA" id="ARBA00082119"/>
    </source>
</evidence>
<feature type="compositionally biased region" description="Low complexity" evidence="18">
    <location>
        <begin position="187"/>
        <end position="205"/>
    </location>
</feature>
<organism evidence="20">
    <name type="scientific">Triatoma infestans</name>
    <name type="common">Assassin bug</name>
    <dbReference type="NCBI Taxonomy" id="30076"/>
    <lineage>
        <taxon>Eukaryota</taxon>
        <taxon>Metazoa</taxon>
        <taxon>Ecdysozoa</taxon>
        <taxon>Arthropoda</taxon>
        <taxon>Hexapoda</taxon>
        <taxon>Insecta</taxon>
        <taxon>Pterygota</taxon>
        <taxon>Neoptera</taxon>
        <taxon>Paraneoptera</taxon>
        <taxon>Hemiptera</taxon>
        <taxon>Heteroptera</taxon>
        <taxon>Panheteroptera</taxon>
        <taxon>Cimicomorpha</taxon>
        <taxon>Reduviidae</taxon>
        <taxon>Triatominae</taxon>
        <taxon>Triatoma</taxon>
    </lineage>
</organism>
<evidence type="ECO:0000256" key="17">
    <source>
        <dbReference type="RuleBase" id="RU362109"/>
    </source>
</evidence>
<evidence type="ECO:0000256" key="6">
    <source>
        <dbReference type="ARBA" id="ARBA00022990"/>
    </source>
</evidence>
<protein>
    <recommendedName>
        <fullName evidence="11">Ubiquitin-conjugating enzyme E2 H</fullName>
        <ecNumber evidence="8">2.3.2.24</ecNumber>
    </recommendedName>
    <alternativeName>
        <fullName evidence="14">(E3-independent) E2 ubiquitin-conjugating enzyme H</fullName>
    </alternativeName>
    <alternativeName>
        <fullName evidence="12">E2 ubiquitin-conjugating enzyme H</fullName>
    </alternativeName>
    <alternativeName>
        <fullName evidence="15">Ubiquitin carrier protein H</fullName>
    </alternativeName>
    <alternativeName>
        <fullName evidence="13">Ubiquitin-protein ligase H</fullName>
    </alternativeName>
</protein>
<reference evidence="20" key="1">
    <citation type="submission" date="2016-04" db="EMBL/GenBank/DDBJ databases">
        <authorList>
            <person name="Calderon-Fernandez G.M.Sr."/>
        </authorList>
    </citation>
    <scope>NUCLEOTIDE SEQUENCE</scope>
    <source>
        <strain evidence="20">Int1</strain>
        <tissue evidence="20">Integument</tissue>
    </source>
</reference>
<evidence type="ECO:0000313" key="20">
    <source>
        <dbReference type="EMBL" id="JAR99318.1"/>
    </source>
</evidence>
<evidence type="ECO:0000256" key="16">
    <source>
        <dbReference type="PROSITE-ProRule" id="PRU10133"/>
    </source>
</evidence>
<dbReference type="InterPro" id="IPR000608">
    <property type="entry name" value="UBC"/>
</dbReference>
<evidence type="ECO:0000256" key="4">
    <source>
        <dbReference type="ARBA" id="ARBA00022840"/>
    </source>
</evidence>
<evidence type="ECO:0000256" key="18">
    <source>
        <dbReference type="SAM" id="MobiDB-lite"/>
    </source>
</evidence>
<evidence type="ECO:0000256" key="14">
    <source>
        <dbReference type="ARBA" id="ARBA00078369"/>
    </source>
</evidence>
<dbReference type="GO" id="GO:0005524">
    <property type="term" value="F:ATP binding"/>
    <property type="evidence" value="ECO:0007669"/>
    <property type="project" value="UniProtKB-UniRule"/>
</dbReference>
<comment type="similarity">
    <text evidence="17">Belongs to the ubiquitin-conjugating enzyme family.</text>
</comment>
<sequence length="205" mass="22869">GRLNKMNKRRIDLDVLQLMESEHEVTLLNGLTDLCVKLPGPKETPYEGTVWRVRVTLPEAYPFKSPSVSFMDPILHPNVDESTGAVCLDVLNQTWSPLYNLVNVFDSFLPQLLAYPNPEDPLNRSAATTAIKEPEKFSQLVKERSTHLAKTSKSPARKRARMDTNIHSKSHRKSGTNSIKSKHLVVESPSSISNSLSSSESSLSE</sequence>
<evidence type="ECO:0000256" key="9">
    <source>
        <dbReference type="ARBA" id="ARBA00060202"/>
    </source>
</evidence>
<dbReference type="SUPFAM" id="SSF54495">
    <property type="entry name" value="UBC-like"/>
    <property type="match status" value="1"/>
</dbReference>
<dbReference type="FunFam" id="3.10.110.10:FF:000078">
    <property type="entry name" value="ubiquitin-conjugating enzyme E2 H isoform X2"/>
    <property type="match status" value="1"/>
</dbReference>
<feature type="domain" description="UBC core" evidence="19">
    <location>
        <begin position="1"/>
        <end position="150"/>
    </location>
</feature>
<evidence type="ECO:0000259" key="19">
    <source>
        <dbReference type="PROSITE" id="PS50127"/>
    </source>
</evidence>
<dbReference type="GO" id="GO:0061631">
    <property type="term" value="F:ubiquitin conjugating enzyme activity"/>
    <property type="evidence" value="ECO:0007669"/>
    <property type="project" value="UniProtKB-EC"/>
</dbReference>
<keyword evidence="6" id="KW-0007">Acetylation</keyword>
<dbReference type="CDD" id="cd23797">
    <property type="entry name" value="UBCc_UBE2H"/>
    <property type="match status" value="1"/>
</dbReference>
<dbReference type="InterPro" id="IPR023313">
    <property type="entry name" value="UBQ-conjugating_AS"/>
</dbReference>
<dbReference type="EMBL" id="GEMB01003938">
    <property type="protein sequence ID" value="JAR99318.1"/>
    <property type="molecule type" value="Transcribed_RNA"/>
</dbReference>
<evidence type="ECO:0000256" key="8">
    <source>
        <dbReference type="ARBA" id="ARBA00039076"/>
    </source>
</evidence>
<evidence type="ECO:0000256" key="13">
    <source>
        <dbReference type="ARBA" id="ARBA00077502"/>
    </source>
</evidence>